<keyword evidence="5" id="KW-1185">Reference proteome</keyword>
<evidence type="ECO:0000313" key="4">
    <source>
        <dbReference type="EMBL" id="KXA99724.1"/>
    </source>
</evidence>
<sequence length="122" mass="14030">MEGRIMVVDDVPGVLKLTKRVLESEGFQVITADSGQKALKKLRKKEVDLALIDVFMPKMDGRELIEKIRDDPSLKDLRIALLTIAKSWEVEKDKLEKLGVQDFIQKPFDNKDLIQRVRNLLN</sequence>
<dbReference type="InterPro" id="IPR050595">
    <property type="entry name" value="Bact_response_regulator"/>
</dbReference>
<dbReference type="Gene3D" id="3.40.50.2300">
    <property type="match status" value="1"/>
</dbReference>
<gene>
    <name evidence="4" type="ORF">AKJ40_02545</name>
</gene>
<accession>A0A133UZW5</accession>
<dbReference type="PANTHER" id="PTHR44591">
    <property type="entry name" value="STRESS RESPONSE REGULATOR PROTEIN 1"/>
    <property type="match status" value="1"/>
</dbReference>
<feature type="modified residue" description="4-aspartylphosphate" evidence="2">
    <location>
        <position position="53"/>
    </location>
</feature>
<proteinExistence type="predicted"/>
<evidence type="ECO:0000256" key="2">
    <source>
        <dbReference type="PROSITE-ProRule" id="PRU00169"/>
    </source>
</evidence>
<dbReference type="InterPro" id="IPR011006">
    <property type="entry name" value="CheY-like_superfamily"/>
</dbReference>
<dbReference type="GO" id="GO:0000160">
    <property type="term" value="P:phosphorelay signal transduction system"/>
    <property type="evidence" value="ECO:0007669"/>
    <property type="project" value="InterPro"/>
</dbReference>
<dbReference type="InterPro" id="IPR001789">
    <property type="entry name" value="Sig_transdc_resp-reg_receiver"/>
</dbReference>
<protein>
    <recommendedName>
        <fullName evidence="3">Response regulatory domain-containing protein</fullName>
    </recommendedName>
</protein>
<dbReference type="EMBL" id="LHXU01000034">
    <property type="protein sequence ID" value="KXA99724.1"/>
    <property type="molecule type" value="Genomic_DNA"/>
</dbReference>
<keyword evidence="1 2" id="KW-0597">Phosphoprotein</keyword>
<dbReference type="Proteomes" id="UP000070341">
    <property type="component" value="Unassembled WGS sequence"/>
</dbReference>
<dbReference type="SUPFAM" id="SSF52172">
    <property type="entry name" value="CheY-like"/>
    <property type="match status" value="1"/>
</dbReference>
<organism evidence="4 5">
    <name type="scientific">candidate division MSBL1 archaeon SCGC-AAA259M10</name>
    <dbReference type="NCBI Taxonomy" id="1698270"/>
    <lineage>
        <taxon>Archaea</taxon>
        <taxon>Methanobacteriati</taxon>
        <taxon>Methanobacteriota</taxon>
        <taxon>candidate division MSBL1</taxon>
    </lineage>
</organism>
<dbReference type="PANTHER" id="PTHR44591:SF3">
    <property type="entry name" value="RESPONSE REGULATORY DOMAIN-CONTAINING PROTEIN"/>
    <property type="match status" value="1"/>
</dbReference>
<name>A0A133UZW5_9EURY</name>
<dbReference type="Pfam" id="PF00072">
    <property type="entry name" value="Response_reg"/>
    <property type="match status" value="1"/>
</dbReference>
<evidence type="ECO:0000256" key="1">
    <source>
        <dbReference type="ARBA" id="ARBA00022553"/>
    </source>
</evidence>
<comment type="caution">
    <text evidence="4">The sequence shown here is derived from an EMBL/GenBank/DDBJ whole genome shotgun (WGS) entry which is preliminary data.</text>
</comment>
<dbReference type="SMART" id="SM00448">
    <property type="entry name" value="REC"/>
    <property type="match status" value="1"/>
</dbReference>
<dbReference type="PROSITE" id="PS50110">
    <property type="entry name" value="RESPONSE_REGULATORY"/>
    <property type="match status" value="1"/>
</dbReference>
<feature type="domain" description="Response regulatory" evidence="3">
    <location>
        <begin position="4"/>
        <end position="121"/>
    </location>
</feature>
<reference evidence="4 5" key="1">
    <citation type="journal article" date="2016" name="Sci. Rep.">
        <title>Metabolic traits of an uncultured archaeal lineage -MSBL1- from brine pools of the Red Sea.</title>
        <authorList>
            <person name="Mwirichia R."/>
            <person name="Alam I."/>
            <person name="Rashid M."/>
            <person name="Vinu M."/>
            <person name="Ba-Alawi W."/>
            <person name="Anthony Kamau A."/>
            <person name="Kamanda Ngugi D."/>
            <person name="Goker M."/>
            <person name="Klenk H.P."/>
            <person name="Bajic V."/>
            <person name="Stingl U."/>
        </authorList>
    </citation>
    <scope>NUCLEOTIDE SEQUENCE [LARGE SCALE GENOMIC DNA]</scope>
    <source>
        <strain evidence="4">SCGC-AAA259M10</strain>
    </source>
</reference>
<dbReference type="AlphaFoldDB" id="A0A133UZW5"/>
<evidence type="ECO:0000313" key="5">
    <source>
        <dbReference type="Proteomes" id="UP000070341"/>
    </source>
</evidence>
<evidence type="ECO:0000259" key="3">
    <source>
        <dbReference type="PROSITE" id="PS50110"/>
    </source>
</evidence>